<comment type="caution">
    <text evidence="2">The sequence shown here is derived from an EMBL/GenBank/DDBJ whole genome shotgun (WGS) entry which is preliminary data.</text>
</comment>
<proteinExistence type="predicted"/>
<keyword evidence="3" id="KW-1185">Reference proteome</keyword>
<feature type="region of interest" description="Disordered" evidence="1">
    <location>
        <begin position="38"/>
        <end position="116"/>
    </location>
</feature>
<reference evidence="2" key="1">
    <citation type="submission" date="2020-07" db="EMBL/GenBank/DDBJ databases">
        <title>The High-quality genome of the commercially important snow crab, Chionoecetes opilio.</title>
        <authorList>
            <person name="Jeong J.-H."/>
            <person name="Ryu S."/>
        </authorList>
    </citation>
    <scope>NUCLEOTIDE SEQUENCE</scope>
    <source>
        <strain evidence="2">MADBK_172401_WGS</strain>
        <tissue evidence="2">Digestive gland</tissue>
    </source>
</reference>
<feature type="region of interest" description="Disordered" evidence="1">
    <location>
        <begin position="189"/>
        <end position="256"/>
    </location>
</feature>
<gene>
    <name evidence="2" type="ORF">GWK47_025559</name>
</gene>
<accession>A0A8J8WF63</accession>
<dbReference type="Proteomes" id="UP000770661">
    <property type="component" value="Unassembled WGS sequence"/>
</dbReference>
<evidence type="ECO:0000313" key="3">
    <source>
        <dbReference type="Proteomes" id="UP000770661"/>
    </source>
</evidence>
<protein>
    <submittedName>
        <fullName evidence="2">Uncharacterized protein</fullName>
    </submittedName>
</protein>
<dbReference type="EMBL" id="JACEEZ010025474">
    <property type="protein sequence ID" value="KAG0700407.1"/>
    <property type="molecule type" value="Genomic_DNA"/>
</dbReference>
<organism evidence="2 3">
    <name type="scientific">Chionoecetes opilio</name>
    <name type="common">Atlantic snow crab</name>
    <name type="synonym">Cancer opilio</name>
    <dbReference type="NCBI Taxonomy" id="41210"/>
    <lineage>
        <taxon>Eukaryota</taxon>
        <taxon>Metazoa</taxon>
        <taxon>Ecdysozoa</taxon>
        <taxon>Arthropoda</taxon>
        <taxon>Crustacea</taxon>
        <taxon>Multicrustacea</taxon>
        <taxon>Malacostraca</taxon>
        <taxon>Eumalacostraca</taxon>
        <taxon>Eucarida</taxon>
        <taxon>Decapoda</taxon>
        <taxon>Pleocyemata</taxon>
        <taxon>Brachyura</taxon>
        <taxon>Eubrachyura</taxon>
        <taxon>Majoidea</taxon>
        <taxon>Majidae</taxon>
        <taxon>Chionoecetes</taxon>
    </lineage>
</organism>
<evidence type="ECO:0000256" key="1">
    <source>
        <dbReference type="SAM" id="MobiDB-lite"/>
    </source>
</evidence>
<dbReference type="AlphaFoldDB" id="A0A8J8WF63"/>
<sequence>MDASVVFSRSYSQLATFNLHDLFGHSLNLLEYGGEGETKMKPETFTPPSWRAPAPTQRAPQRGSPKGPAPPSSAPDFLLRPRGAVKPSTATLWTPPPPFPFLASEPKNGKPTTLSRREGTENASWFFSWGRLAPGAPVYLQLEPRARPPRTCPASLLTTRHKLAKGNVPRATNWAPKWWFWGHAGVEPEQKPAPEGPGRGGFVCAKGVRKSSPSKRRDDRVMGPPQNQGGRSPSRKSGGRENSKQAKRGPPQKDRG</sequence>
<evidence type="ECO:0000313" key="2">
    <source>
        <dbReference type="EMBL" id="KAG0700407.1"/>
    </source>
</evidence>
<name>A0A8J8WF63_CHIOP</name>